<keyword evidence="1" id="KW-1185">Reference proteome</keyword>
<dbReference type="WBParaSite" id="Gr19_v10_g185.t1">
    <property type="protein sequence ID" value="Gr19_v10_g185.t1"/>
    <property type="gene ID" value="Gr19_v10_g185"/>
</dbReference>
<dbReference type="AlphaFoldDB" id="A0A914HJD6"/>
<sequence length="86" mass="9678">MALNFEQKCTRRDLTAILVRPAEDAGFAKFKPSRHHFLAVQLMGKRSDQRAARPRSLTGSTGGWFLCCQSIAEMPEPPQTLEMLET</sequence>
<organism evidence="1 2">
    <name type="scientific">Globodera rostochiensis</name>
    <name type="common">Golden nematode worm</name>
    <name type="synonym">Heterodera rostochiensis</name>
    <dbReference type="NCBI Taxonomy" id="31243"/>
    <lineage>
        <taxon>Eukaryota</taxon>
        <taxon>Metazoa</taxon>
        <taxon>Ecdysozoa</taxon>
        <taxon>Nematoda</taxon>
        <taxon>Chromadorea</taxon>
        <taxon>Rhabditida</taxon>
        <taxon>Tylenchina</taxon>
        <taxon>Tylenchomorpha</taxon>
        <taxon>Tylenchoidea</taxon>
        <taxon>Heteroderidae</taxon>
        <taxon>Heteroderinae</taxon>
        <taxon>Globodera</taxon>
    </lineage>
</organism>
<accession>A0A914HJD6</accession>
<evidence type="ECO:0000313" key="2">
    <source>
        <dbReference type="WBParaSite" id="Gr19_v10_g185.t1"/>
    </source>
</evidence>
<name>A0A914HJD6_GLORO</name>
<reference evidence="2" key="1">
    <citation type="submission" date="2022-11" db="UniProtKB">
        <authorList>
            <consortium name="WormBaseParasite"/>
        </authorList>
    </citation>
    <scope>IDENTIFICATION</scope>
</reference>
<protein>
    <submittedName>
        <fullName evidence="2">Uncharacterized protein</fullName>
    </submittedName>
</protein>
<evidence type="ECO:0000313" key="1">
    <source>
        <dbReference type="Proteomes" id="UP000887572"/>
    </source>
</evidence>
<proteinExistence type="predicted"/>
<dbReference type="Proteomes" id="UP000887572">
    <property type="component" value="Unplaced"/>
</dbReference>